<dbReference type="Gene3D" id="4.10.240.10">
    <property type="entry name" value="Zn(2)-C6 fungal-type DNA-binding domain"/>
    <property type="match status" value="1"/>
</dbReference>
<comment type="caution">
    <text evidence="4">The sequence shown here is derived from an EMBL/GenBank/DDBJ whole genome shotgun (WGS) entry which is preliminary data.</text>
</comment>
<dbReference type="GO" id="GO:0000976">
    <property type="term" value="F:transcription cis-regulatory region binding"/>
    <property type="evidence" value="ECO:0007669"/>
    <property type="project" value="TreeGrafter"/>
</dbReference>
<evidence type="ECO:0000313" key="5">
    <source>
        <dbReference type="Proteomes" id="UP001244207"/>
    </source>
</evidence>
<dbReference type="InterPro" id="IPR001138">
    <property type="entry name" value="Zn2Cys6_DnaBD"/>
</dbReference>
<protein>
    <recommendedName>
        <fullName evidence="3">Zn(2)-C6 fungal-type domain-containing protein</fullName>
    </recommendedName>
</protein>
<dbReference type="GO" id="GO:0045944">
    <property type="term" value="P:positive regulation of transcription by RNA polymerase II"/>
    <property type="evidence" value="ECO:0007669"/>
    <property type="project" value="TreeGrafter"/>
</dbReference>
<keyword evidence="1" id="KW-0539">Nucleus</keyword>
<accession>A0AAD8UHA8</accession>
<dbReference type="RefSeq" id="XP_060361608.1">
    <property type="nucleotide sequence ID" value="XM_060511517.1"/>
</dbReference>
<dbReference type="GO" id="GO:0000981">
    <property type="term" value="F:DNA-binding transcription factor activity, RNA polymerase II-specific"/>
    <property type="evidence" value="ECO:0007669"/>
    <property type="project" value="InterPro"/>
</dbReference>
<feature type="domain" description="Zn(2)-C6 fungal-type" evidence="3">
    <location>
        <begin position="7"/>
        <end position="35"/>
    </location>
</feature>
<evidence type="ECO:0000256" key="1">
    <source>
        <dbReference type="ARBA" id="ARBA00023242"/>
    </source>
</evidence>
<dbReference type="GeneID" id="85395415"/>
<gene>
    <name evidence="4" type="ORF">BDZ83DRAFT_705882</name>
</gene>
<dbReference type="AlphaFoldDB" id="A0AAD8UHA8"/>
<dbReference type="PANTHER" id="PTHR37534:SF44">
    <property type="entry name" value="ZN(II)2CYS6 TRANSCRIPTION FACTOR (EUROFUNG)"/>
    <property type="match status" value="1"/>
</dbReference>
<dbReference type="InterPro" id="IPR036864">
    <property type="entry name" value="Zn2-C6_fun-type_DNA-bd_sf"/>
</dbReference>
<dbReference type="GO" id="GO:0008270">
    <property type="term" value="F:zinc ion binding"/>
    <property type="evidence" value="ECO:0007669"/>
    <property type="project" value="InterPro"/>
</dbReference>
<dbReference type="PANTHER" id="PTHR37534">
    <property type="entry name" value="TRANSCRIPTIONAL ACTIVATOR PROTEIN UGA3"/>
    <property type="match status" value="1"/>
</dbReference>
<evidence type="ECO:0000256" key="2">
    <source>
        <dbReference type="SAM" id="MobiDB-lite"/>
    </source>
</evidence>
<dbReference type="GO" id="GO:0005634">
    <property type="term" value="C:nucleus"/>
    <property type="evidence" value="ECO:0007669"/>
    <property type="project" value="TreeGrafter"/>
</dbReference>
<name>A0AAD8UHA8_GLOAC</name>
<sequence length="475" mass="53370">MQRARGGCMSCRRRKRKCDRRRPFCEACTQRGIQCPGYSTPLRWVDGAANHSSAGEGSSNAASTPAESNTLASQIALPNRPSPQVQTTHVTDELFHKCMSQLRLFSGVTLTVLRTGLMSLYSTSVCSWVQPFFVEMSAKSKSLVLLSSAIQAYLDEGSSDMSVSSMEYIDTALKEFRREIVAHYDVMPAATACSGALLCVLQFLQAQPCTLVIGLLAETFHLNAPMTYLNPNPEHDLSVRHALEFIGLMDMPCLVLGRKCPSLSIWRRFRQVQDSWKGGRVKALEVVTGVPHSLLDIFADTPFETAEVSISRFWGWPGEMGEYVQCLLWDCWRFAGMLHIRRREQRIIHTTRKDGQFVGDDQQDASPSSEIVLYRLVSGLHLFVVACQLPENQHLLCRNGIVFPLITACLETRLLKRHPDWKQTVDNVLSAAKKRYLFQLARSTWDLLDEAWKDGTMGFDLDQAASRRGQEVSLL</sequence>
<feature type="region of interest" description="Disordered" evidence="2">
    <location>
        <begin position="49"/>
        <end position="70"/>
    </location>
</feature>
<dbReference type="EMBL" id="JAHMHS010000094">
    <property type="protein sequence ID" value="KAK1719524.1"/>
    <property type="molecule type" value="Genomic_DNA"/>
</dbReference>
<dbReference type="PROSITE" id="PS00463">
    <property type="entry name" value="ZN2_CY6_FUNGAL_1"/>
    <property type="match status" value="1"/>
</dbReference>
<reference evidence="4" key="1">
    <citation type="submission" date="2021-12" db="EMBL/GenBank/DDBJ databases">
        <title>Comparative genomics, transcriptomics and evolutionary studies reveal genomic signatures of adaptation to plant cell wall in hemibiotrophic fungi.</title>
        <authorList>
            <consortium name="DOE Joint Genome Institute"/>
            <person name="Baroncelli R."/>
            <person name="Diaz J.F."/>
            <person name="Benocci T."/>
            <person name="Peng M."/>
            <person name="Battaglia E."/>
            <person name="Haridas S."/>
            <person name="Andreopoulos W."/>
            <person name="Labutti K."/>
            <person name="Pangilinan J."/>
            <person name="Floch G.L."/>
            <person name="Makela M.R."/>
            <person name="Henrissat B."/>
            <person name="Grigoriev I.V."/>
            <person name="Crouch J.A."/>
            <person name="De Vries R.P."/>
            <person name="Sukno S.A."/>
            <person name="Thon M.R."/>
        </authorList>
    </citation>
    <scope>NUCLEOTIDE SEQUENCE</scope>
    <source>
        <strain evidence="4">CBS 112980</strain>
    </source>
</reference>
<keyword evidence="5" id="KW-1185">Reference proteome</keyword>
<evidence type="ECO:0000259" key="3">
    <source>
        <dbReference type="PROSITE" id="PS50048"/>
    </source>
</evidence>
<dbReference type="PROSITE" id="PS50048">
    <property type="entry name" value="ZN2_CY6_FUNGAL_2"/>
    <property type="match status" value="1"/>
</dbReference>
<dbReference type="SUPFAM" id="SSF57701">
    <property type="entry name" value="Zn2/Cys6 DNA-binding domain"/>
    <property type="match status" value="1"/>
</dbReference>
<feature type="compositionally biased region" description="Low complexity" evidence="2">
    <location>
        <begin position="49"/>
        <end position="63"/>
    </location>
</feature>
<dbReference type="Pfam" id="PF00172">
    <property type="entry name" value="Zn_clus"/>
    <property type="match status" value="1"/>
</dbReference>
<evidence type="ECO:0000313" key="4">
    <source>
        <dbReference type="EMBL" id="KAK1719524.1"/>
    </source>
</evidence>
<dbReference type="Proteomes" id="UP001244207">
    <property type="component" value="Unassembled WGS sequence"/>
</dbReference>
<dbReference type="SMART" id="SM00066">
    <property type="entry name" value="GAL4"/>
    <property type="match status" value="1"/>
</dbReference>
<proteinExistence type="predicted"/>
<organism evidence="4 5">
    <name type="scientific">Glomerella acutata</name>
    <name type="common">Colletotrichum acutatum</name>
    <dbReference type="NCBI Taxonomy" id="27357"/>
    <lineage>
        <taxon>Eukaryota</taxon>
        <taxon>Fungi</taxon>
        <taxon>Dikarya</taxon>
        <taxon>Ascomycota</taxon>
        <taxon>Pezizomycotina</taxon>
        <taxon>Sordariomycetes</taxon>
        <taxon>Hypocreomycetidae</taxon>
        <taxon>Glomerellales</taxon>
        <taxon>Glomerellaceae</taxon>
        <taxon>Colletotrichum</taxon>
        <taxon>Colletotrichum acutatum species complex</taxon>
    </lineage>
</organism>